<feature type="region of interest" description="Disordered" evidence="2">
    <location>
        <begin position="379"/>
        <end position="407"/>
    </location>
</feature>
<evidence type="ECO:0008006" key="5">
    <source>
        <dbReference type="Google" id="ProtNLM"/>
    </source>
</evidence>
<dbReference type="PANTHER" id="PTHR35870:SF1">
    <property type="entry name" value="PROTEIN, PUTATIVE (AFU_ORTHOLOGUE AFUA_5G03330)-RELATED"/>
    <property type="match status" value="1"/>
</dbReference>
<dbReference type="PANTHER" id="PTHR35870">
    <property type="entry name" value="PROTEIN, PUTATIVE (AFU_ORTHOLOGUE AFUA_5G03330)-RELATED"/>
    <property type="match status" value="1"/>
</dbReference>
<organism evidence="3 4">
    <name type="scientific">Marasmius crinis-equi</name>
    <dbReference type="NCBI Taxonomy" id="585013"/>
    <lineage>
        <taxon>Eukaryota</taxon>
        <taxon>Fungi</taxon>
        <taxon>Dikarya</taxon>
        <taxon>Basidiomycota</taxon>
        <taxon>Agaricomycotina</taxon>
        <taxon>Agaricomycetes</taxon>
        <taxon>Agaricomycetidae</taxon>
        <taxon>Agaricales</taxon>
        <taxon>Marasmiineae</taxon>
        <taxon>Marasmiaceae</taxon>
        <taxon>Marasmius</taxon>
    </lineage>
</organism>
<gene>
    <name evidence="3" type="ORF">V5O48_005870</name>
</gene>
<accession>A0ABR3FL36</accession>
<protein>
    <recommendedName>
        <fullName evidence="5">Oxidoreductase AflY</fullName>
    </recommendedName>
</protein>
<keyword evidence="1" id="KW-0560">Oxidoreductase</keyword>
<evidence type="ECO:0000256" key="1">
    <source>
        <dbReference type="ARBA" id="ARBA00023002"/>
    </source>
</evidence>
<keyword evidence="4" id="KW-1185">Reference proteome</keyword>
<sequence>MSTKEPVDLWPVPSLPPSQTSPTRLPGASYESTEVLREVLRKNHEKWHIFYDELGRHNHISHHVLAVWALGAHQDIVRDGYDKNENLQRPKGSSPEPITEENWIEHLGERPYYSAYIDFFTKIVTRDGGSKAMEDYLFSSKANFGSKNKADKHPEMLSRLQAGIMHGHIHVGYGAEFGLPGMLVEGLAESAVSEPEGSEMVPAALFTAVDAETQFSVASRLQSVLSLGGGSAPAPSSRGVDAFTVIARIGQDVKIVSKVMGLDTMFVSLSKDCGDALYKHVSDWALDVSSPESVQAKIEELQWAMTLMYAVPGYKQLDGGEFNADFLSVHFVTSAIFLPSLVTRLSPRSQALLLRAFFVHVLAWWVLIGKPPLDIPRFFSDPDNTPHPAPPSPQPSPNPHALPAPDSPVATNPNPWTWLIQQAIVHPDDHFPKCQRALYHYAQLYGARPKGYWSGTELEGVEEMDGSLFVRAAGLTQKRVGRPFEKVPKLQIYWDRKSYIPGAPHDSY</sequence>
<dbReference type="EMBL" id="JBAHYK010000247">
    <property type="protein sequence ID" value="KAL0576096.1"/>
    <property type="molecule type" value="Genomic_DNA"/>
</dbReference>
<comment type="caution">
    <text evidence="3">The sequence shown here is derived from an EMBL/GenBank/DDBJ whole genome shotgun (WGS) entry which is preliminary data.</text>
</comment>
<evidence type="ECO:0000313" key="4">
    <source>
        <dbReference type="Proteomes" id="UP001465976"/>
    </source>
</evidence>
<feature type="compositionally biased region" description="Pro residues" evidence="2">
    <location>
        <begin position="385"/>
        <end position="406"/>
    </location>
</feature>
<dbReference type="InterPro" id="IPR025337">
    <property type="entry name" value="Questin_oxidase-like"/>
</dbReference>
<reference evidence="3 4" key="1">
    <citation type="submission" date="2024-02" db="EMBL/GenBank/DDBJ databases">
        <title>A draft genome for the cacao thread blight pathogen Marasmius crinis-equi.</title>
        <authorList>
            <person name="Cohen S.P."/>
            <person name="Baruah I.K."/>
            <person name="Amoako-Attah I."/>
            <person name="Bukari Y."/>
            <person name="Meinhardt L.W."/>
            <person name="Bailey B.A."/>
        </authorList>
    </citation>
    <scope>NUCLEOTIDE SEQUENCE [LARGE SCALE GENOMIC DNA]</scope>
    <source>
        <strain evidence="3 4">GH-76</strain>
    </source>
</reference>
<evidence type="ECO:0000256" key="2">
    <source>
        <dbReference type="SAM" id="MobiDB-lite"/>
    </source>
</evidence>
<feature type="region of interest" description="Disordered" evidence="2">
    <location>
        <begin position="1"/>
        <end position="28"/>
    </location>
</feature>
<evidence type="ECO:0000313" key="3">
    <source>
        <dbReference type="EMBL" id="KAL0576096.1"/>
    </source>
</evidence>
<dbReference type="Proteomes" id="UP001465976">
    <property type="component" value="Unassembled WGS sequence"/>
</dbReference>
<proteinExistence type="predicted"/>
<dbReference type="Pfam" id="PF14027">
    <property type="entry name" value="Questin_oxidase"/>
    <property type="match status" value="1"/>
</dbReference>
<name>A0ABR3FL36_9AGAR</name>